<dbReference type="KEGG" id="mmb:Mmol_0234"/>
<dbReference type="RefSeq" id="WP_012777601.1">
    <property type="nucleotide sequence ID" value="NC_012968.1"/>
</dbReference>
<dbReference type="EMBL" id="CP001672">
    <property type="protein sequence ID" value="ACT47144.1"/>
    <property type="molecule type" value="Genomic_DNA"/>
</dbReference>
<reference evidence="1 2" key="2">
    <citation type="journal article" date="2011" name="J. Bacteriol.">
        <title>Genomes of three methylotrophs from a single niche uncover genetic and metabolic divergence of Methylophilaceae.</title>
        <authorList>
            <person name="Lapidus A."/>
            <person name="Clum A."/>
            <person name="Labutti K."/>
            <person name="Kaluzhnaya M.G."/>
            <person name="Lim S."/>
            <person name="Beck D.A."/>
            <person name="Glavina Del Rio T."/>
            <person name="Nolan M."/>
            <person name="Mavromatis K."/>
            <person name="Huntemann M."/>
            <person name="Lucas S."/>
            <person name="Lidstrom M.E."/>
            <person name="Ivanova N."/>
            <person name="Chistoserdova L."/>
        </authorList>
    </citation>
    <scope>NUCLEOTIDE SEQUENCE [LARGE SCALE GENOMIC DNA]</scope>
    <source>
        <strain evidence="2">JLW8 / ATCC BAA-1282 / DSM 17540</strain>
    </source>
</reference>
<gene>
    <name evidence="1" type="ordered locus">Mmol_0234</name>
</gene>
<accession>C6WSQ2</accession>
<protein>
    <submittedName>
        <fullName evidence="1">Uncharacterized protein</fullName>
    </submittedName>
</protein>
<dbReference type="Proteomes" id="UP000002742">
    <property type="component" value="Chromosome"/>
</dbReference>
<reference evidence="2" key="1">
    <citation type="submission" date="2009-07" db="EMBL/GenBank/DDBJ databases">
        <title>Complete sequence of Methylotenera mobilis JLW8.</title>
        <authorList>
            <consortium name="US DOE Joint Genome Institute"/>
            <person name="Lucas S."/>
            <person name="Copeland A."/>
            <person name="Lapidus A."/>
            <person name="Glavina del Rio T."/>
            <person name="Tice H."/>
            <person name="Bruce D."/>
            <person name="Goodwin L."/>
            <person name="Pitluck S."/>
            <person name="LaButti K.M."/>
            <person name="Clum A."/>
            <person name="Larimer F."/>
            <person name="Land M."/>
            <person name="Hauser L."/>
            <person name="Kyrpides N."/>
            <person name="Mikhailova N."/>
            <person name="Kayluzhnaya M."/>
            <person name="Chistoserdova L."/>
        </authorList>
    </citation>
    <scope>NUCLEOTIDE SEQUENCE [LARGE SCALE GENOMIC DNA]</scope>
    <source>
        <strain evidence="2">JLW8 / ATCC BAA-1282 / DSM 17540</strain>
    </source>
</reference>
<dbReference type="OrthoDB" id="9182346at2"/>
<organism evidence="1 2">
    <name type="scientific">Methylotenera mobilis (strain JLW8 / ATCC BAA-1282 / DSM 17540)</name>
    <dbReference type="NCBI Taxonomy" id="583345"/>
    <lineage>
        <taxon>Bacteria</taxon>
        <taxon>Pseudomonadati</taxon>
        <taxon>Pseudomonadota</taxon>
        <taxon>Betaproteobacteria</taxon>
        <taxon>Nitrosomonadales</taxon>
        <taxon>Methylophilaceae</taxon>
        <taxon>Methylotenera</taxon>
    </lineage>
</organism>
<evidence type="ECO:0000313" key="2">
    <source>
        <dbReference type="Proteomes" id="UP000002742"/>
    </source>
</evidence>
<dbReference type="HOGENOM" id="CLU_870996_0_0_4"/>
<sequence>MAGKGRKPRTLIDTMRTQLWAHQLKQLTHAKSFYELNEKFESFNTNYSSDYANGSTGVNSTTRQLIDQKLKTKYGAESIKASDFYHIGPTVQDEDGEIEFVRFWDALDGPIEGLWDILFWYDFSAELQHELGLAFKVKISLIIARLFNTTEPPSEWLQKDQPNFIAKAYRSGEINVDLRLLTAVIAVWRLANFMKDSVYLADYMMIGLLDKAAEDLLSPLAPKFTEIEKSKKPNKTTKPRKTKEYPSFYSNFIKHLINIDAPKVQKFNEVVDKFNGYIPSRPNLIYNENGRGAFELSKDNGFDYFKASTEGTRVSEYLI</sequence>
<proteinExistence type="predicted"/>
<dbReference type="STRING" id="583345.Mmol_0234"/>
<keyword evidence="2" id="KW-1185">Reference proteome</keyword>
<evidence type="ECO:0000313" key="1">
    <source>
        <dbReference type="EMBL" id="ACT47144.1"/>
    </source>
</evidence>
<dbReference type="AlphaFoldDB" id="C6WSQ2"/>
<name>C6WSQ2_METML</name>